<dbReference type="InterPro" id="IPR028081">
    <property type="entry name" value="Leu-bd"/>
</dbReference>
<evidence type="ECO:0000256" key="3">
    <source>
        <dbReference type="ARBA" id="ARBA00022729"/>
    </source>
</evidence>
<reference evidence="7" key="1">
    <citation type="submission" date="2014-07" db="EMBL/GenBank/DDBJ databases">
        <authorList>
            <person name="Urmite Genomes Urmite Genomes"/>
        </authorList>
    </citation>
    <scope>NUCLEOTIDE SEQUENCE</scope>
    <source>
        <strain evidence="7">13S34_air</strain>
    </source>
</reference>
<protein>
    <submittedName>
        <fullName evidence="7">Leucine-, isoleucine-, valine-, threonine-, and alanine-binding protein</fullName>
    </submittedName>
</protein>
<feature type="chain" id="PRO_5038577901" evidence="5">
    <location>
        <begin position="26"/>
        <end position="408"/>
    </location>
</feature>
<dbReference type="PRINTS" id="PR00337">
    <property type="entry name" value="LEUILEVALBP"/>
</dbReference>
<evidence type="ECO:0000256" key="4">
    <source>
        <dbReference type="ARBA" id="ARBA00022970"/>
    </source>
</evidence>
<dbReference type="PATRIC" id="fig|1461583.4.peg.62"/>
<comment type="similarity">
    <text evidence="1">Belongs to the leucine-binding protein family.</text>
</comment>
<feature type="domain" description="Leucine-binding protein" evidence="6">
    <location>
        <begin position="52"/>
        <end position="398"/>
    </location>
</feature>
<evidence type="ECO:0000256" key="1">
    <source>
        <dbReference type="ARBA" id="ARBA00010062"/>
    </source>
</evidence>
<dbReference type="Pfam" id="PF13458">
    <property type="entry name" value="Peripla_BP_6"/>
    <property type="match status" value="1"/>
</dbReference>
<dbReference type="PROSITE" id="PS51257">
    <property type="entry name" value="PROKAR_LIPOPROTEIN"/>
    <property type="match status" value="1"/>
</dbReference>
<dbReference type="EMBL" id="LN483073">
    <property type="protein sequence ID" value="CDZ99362.1"/>
    <property type="molecule type" value="Genomic_DNA"/>
</dbReference>
<evidence type="ECO:0000256" key="2">
    <source>
        <dbReference type="ARBA" id="ARBA00022448"/>
    </source>
</evidence>
<dbReference type="InterPro" id="IPR051010">
    <property type="entry name" value="BCAA_transport"/>
</dbReference>
<dbReference type="CDD" id="cd06347">
    <property type="entry name" value="PBP1_ABC_LivK_ligand_binding-like"/>
    <property type="match status" value="1"/>
</dbReference>
<proteinExistence type="inferred from homology"/>
<evidence type="ECO:0000313" key="7">
    <source>
        <dbReference type="EMBL" id="CDZ99362.1"/>
    </source>
</evidence>
<dbReference type="GO" id="GO:0006865">
    <property type="term" value="P:amino acid transport"/>
    <property type="evidence" value="ECO:0007669"/>
    <property type="project" value="UniProtKB-KW"/>
</dbReference>
<organism evidence="7">
    <name type="scientific">Metalysinibacillus saudimassiliensis</name>
    <dbReference type="NCBI Taxonomy" id="1461583"/>
    <lineage>
        <taxon>Bacteria</taxon>
        <taxon>Bacillati</taxon>
        <taxon>Bacillota</taxon>
        <taxon>Bacilli</taxon>
        <taxon>Bacillales</taxon>
        <taxon>Caryophanaceae</taxon>
        <taxon>Metalysinibacillus</taxon>
    </lineage>
</organism>
<keyword evidence="3 5" id="KW-0732">Signal</keyword>
<accession>A0A078M1U3</accession>
<sequence>MTEKNNFKKVGSLVLASSLVMGALAGCGAKEGGGTSTGGSSDGGSSGGGGDTIKIGANLELSGPVASYGSSIGQGAELAVKEINDAGGIDGKKLELVKLDNKSENAESVAQAMKLATQEKVVAMLSPATSGNTIATVQIANEQKVPTIGAAATAPNVTINDDGSLNDYAFRTCFIDPFQGTVAANFAVDELDAKNVAIFADNASDYAKGLAASFKETIGEKGGKVVAEEAYVAKDTDFKTTLTRIKAAKPDFIFIPGYYEEVGLIVKQARDLGIDVPLMGADGWDSPKLVELAGADALNKTYITNHYSAEDPDKKIQDFVAAFKKEYSDKSPDAFNALGYDSVYFLKDAIERADSLDGEAIKKALADTKDLTLVTGTFSVDENHNPVKTATVLEFVDGKQKFNSKVNP</sequence>
<dbReference type="PANTHER" id="PTHR30483">
    <property type="entry name" value="LEUCINE-SPECIFIC-BINDING PROTEIN"/>
    <property type="match status" value="1"/>
</dbReference>
<dbReference type="AlphaFoldDB" id="A0A078M1U3"/>
<dbReference type="PANTHER" id="PTHR30483:SF6">
    <property type="entry name" value="PERIPLASMIC BINDING PROTEIN OF ABC TRANSPORTER FOR NATURAL AMINO ACIDS"/>
    <property type="match status" value="1"/>
</dbReference>
<keyword evidence="4" id="KW-0029">Amino-acid transport</keyword>
<dbReference type="Gene3D" id="3.40.50.2300">
    <property type="match status" value="2"/>
</dbReference>
<dbReference type="HOGENOM" id="CLU_027128_6_1_9"/>
<name>A0A078M1U3_9BACL</name>
<feature type="signal peptide" evidence="5">
    <location>
        <begin position="1"/>
        <end position="25"/>
    </location>
</feature>
<dbReference type="InterPro" id="IPR000709">
    <property type="entry name" value="Leu_Ile_Val-bd"/>
</dbReference>
<keyword evidence="2" id="KW-0813">Transport</keyword>
<dbReference type="SUPFAM" id="SSF53822">
    <property type="entry name" value="Periplasmic binding protein-like I"/>
    <property type="match status" value="1"/>
</dbReference>
<evidence type="ECO:0000256" key="5">
    <source>
        <dbReference type="SAM" id="SignalP"/>
    </source>
</evidence>
<gene>
    <name evidence="7" type="primary">braC</name>
    <name evidence="7" type="ORF">BN1050_00063</name>
</gene>
<evidence type="ECO:0000259" key="6">
    <source>
        <dbReference type="Pfam" id="PF13458"/>
    </source>
</evidence>
<dbReference type="InterPro" id="IPR028082">
    <property type="entry name" value="Peripla_BP_I"/>
</dbReference>